<evidence type="ECO:0000313" key="2">
    <source>
        <dbReference type="EMBL" id="OQE40080.1"/>
    </source>
</evidence>
<dbReference type="EMBL" id="MDDG01000006">
    <property type="protein sequence ID" value="OQE40080.1"/>
    <property type="molecule type" value="Genomic_DNA"/>
</dbReference>
<feature type="region of interest" description="Disordered" evidence="1">
    <location>
        <begin position="1"/>
        <end position="57"/>
    </location>
</feature>
<accession>A0A1V6UNS3</accession>
<sequence length="334" mass="38194">MNSAAKEKKRAADREAQRVNRARTKAYITRLERTIQDLTGPNPPDNPGQTLAQQQEKIHHLEDTLRKIGILAQSAATAFLPSSVSDHLSVQPPYISQAATETEPLASGLINNLSATTTCNFFGFDLTCSDRERNYLAVLGSAMTMIQDCSFTLSGSMMLLSTLDDDNFCIRAVVDGWKDTTDRFGADVIWDLIQAIDKGLYYRADPVTRIALLRIMRSLMLVRFWPFTQFLLFTDLPRAKTSIIHQPFLDFFPWPEFRDQWIVEGTEYVNELCAASFSARIRFQWPFEIRDVFHKQVLTGSLLFSSEFEKSYHDLASWRLDSECAEHYELTDDY</sequence>
<proteinExistence type="predicted"/>
<dbReference type="PANTHER" id="PTHR37012">
    <property type="entry name" value="B-ZIP TRANSCRIPTION FACTOR (EUROFUNG)-RELATED"/>
    <property type="match status" value="1"/>
</dbReference>
<evidence type="ECO:0008006" key="4">
    <source>
        <dbReference type="Google" id="ProtNLM"/>
    </source>
</evidence>
<keyword evidence="3" id="KW-1185">Reference proteome</keyword>
<evidence type="ECO:0000256" key="1">
    <source>
        <dbReference type="SAM" id="MobiDB-lite"/>
    </source>
</evidence>
<dbReference type="PANTHER" id="PTHR37012:SF7">
    <property type="entry name" value="B-ZIP TRANSCRIPTION FACTOR (EUROFUNG)-RELATED"/>
    <property type="match status" value="1"/>
</dbReference>
<dbReference type="AlphaFoldDB" id="A0A1V6UNS3"/>
<dbReference type="Proteomes" id="UP000191500">
    <property type="component" value="Unassembled WGS sequence"/>
</dbReference>
<dbReference type="SUPFAM" id="SSF57959">
    <property type="entry name" value="Leucine zipper domain"/>
    <property type="match status" value="1"/>
</dbReference>
<dbReference type="GO" id="GO:0003700">
    <property type="term" value="F:DNA-binding transcription factor activity"/>
    <property type="evidence" value="ECO:0007669"/>
    <property type="project" value="InterPro"/>
</dbReference>
<dbReference type="InterPro" id="IPR046347">
    <property type="entry name" value="bZIP_sf"/>
</dbReference>
<protein>
    <recommendedName>
        <fullName evidence="4">BZIP domain-containing protein</fullName>
    </recommendedName>
</protein>
<comment type="caution">
    <text evidence="2">The sequence shown here is derived from an EMBL/GenBank/DDBJ whole genome shotgun (WGS) entry which is preliminary data.</text>
</comment>
<dbReference type="CDD" id="cd14688">
    <property type="entry name" value="bZIP_YAP"/>
    <property type="match status" value="1"/>
</dbReference>
<dbReference type="InterPro" id="IPR021833">
    <property type="entry name" value="DUF3425"/>
</dbReference>
<dbReference type="Pfam" id="PF11905">
    <property type="entry name" value="DUF3425"/>
    <property type="match status" value="1"/>
</dbReference>
<organism evidence="2 3">
    <name type="scientific">Penicillium coprophilum</name>
    <dbReference type="NCBI Taxonomy" id="36646"/>
    <lineage>
        <taxon>Eukaryota</taxon>
        <taxon>Fungi</taxon>
        <taxon>Dikarya</taxon>
        <taxon>Ascomycota</taxon>
        <taxon>Pezizomycotina</taxon>
        <taxon>Eurotiomycetes</taxon>
        <taxon>Eurotiomycetidae</taxon>
        <taxon>Eurotiales</taxon>
        <taxon>Aspergillaceae</taxon>
        <taxon>Penicillium</taxon>
    </lineage>
</organism>
<gene>
    <name evidence="2" type="ORF">PENCOP_c006G03846</name>
</gene>
<name>A0A1V6UNS3_9EURO</name>
<evidence type="ECO:0000313" key="3">
    <source>
        <dbReference type="Proteomes" id="UP000191500"/>
    </source>
</evidence>
<reference evidence="3" key="1">
    <citation type="journal article" date="2017" name="Nat. Microbiol.">
        <title>Global analysis of biosynthetic gene clusters reveals vast potential of secondary metabolite production in Penicillium species.</title>
        <authorList>
            <person name="Nielsen J.C."/>
            <person name="Grijseels S."/>
            <person name="Prigent S."/>
            <person name="Ji B."/>
            <person name="Dainat J."/>
            <person name="Nielsen K.F."/>
            <person name="Frisvad J.C."/>
            <person name="Workman M."/>
            <person name="Nielsen J."/>
        </authorList>
    </citation>
    <scope>NUCLEOTIDE SEQUENCE [LARGE SCALE GENOMIC DNA]</scope>
    <source>
        <strain evidence="3">IBT 31321</strain>
    </source>
</reference>
<dbReference type="Gene3D" id="1.20.5.170">
    <property type="match status" value="1"/>
</dbReference>